<dbReference type="InterPro" id="IPR025194">
    <property type="entry name" value="RodZ-like_C"/>
</dbReference>
<reference evidence="4 5" key="1">
    <citation type="submission" date="2019-06" db="EMBL/GenBank/DDBJ databases">
        <title>Sequencing the genomes of 1000 actinobacteria strains.</title>
        <authorList>
            <person name="Klenk H.-P."/>
        </authorList>
    </citation>
    <scope>NUCLEOTIDE SEQUENCE [LARGE SCALE GENOMIC DNA]</scope>
    <source>
        <strain evidence="4 5">DSM 45015</strain>
    </source>
</reference>
<dbReference type="EMBL" id="VFQC01000001">
    <property type="protein sequence ID" value="TQN31017.1"/>
    <property type="molecule type" value="Genomic_DNA"/>
</dbReference>
<evidence type="ECO:0000256" key="1">
    <source>
        <dbReference type="SAM" id="MobiDB-lite"/>
    </source>
</evidence>
<feature type="transmembrane region" description="Helical" evidence="2">
    <location>
        <begin position="207"/>
        <end position="228"/>
    </location>
</feature>
<keyword evidence="2" id="KW-1133">Transmembrane helix</keyword>
<dbReference type="Gene3D" id="1.10.260.40">
    <property type="entry name" value="lambda repressor-like DNA-binding domains"/>
    <property type="match status" value="1"/>
</dbReference>
<evidence type="ECO:0000313" key="4">
    <source>
        <dbReference type="EMBL" id="TQN31017.1"/>
    </source>
</evidence>
<dbReference type="RefSeq" id="WP_141922293.1">
    <property type="nucleotide sequence ID" value="NZ_VFQC01000001.1"/>
</dbReference>
<evidence type="ECO:0000259" key="3">
    <source>
        <dbReference type="Pfam" id="PF13464"/>
    </source>
</evidence>
<feature type="region of interest" description="Disordered" evidence="1">
    <location>
        <begin position="228"/>
        <end position="330"/>
    </location>
</feature>
<name>A0A543NGN8_9ACTN</name>
<comment type="caution">
    <text evidence="4">The sequence shown here is derived from an EMBL/GenBank/DDBJ whole genome shotgun (WGS) entry which is preliminary data.</text>
</comment>
<dbReference type="Pfam" id="PF13413">
    <property type="entry name" value="HTH_25"/>
    <property type="match status" value="1"/>
</dbReference>
<feature type="domain" description="Cytoskeleton protein RodZ-like C-terminal" evidence="3">
    <location>
        <begin position="292"/>
        <end position="362"/>
    </location>
</feature>
<keyword evidence="2" id="KW-0812">Transmembrane</keyword>
<dbReference type="PANTHER" id="PTHR34475">
    <property type="match status" value="1"/>
</dbReference>
<feature type="compositionally biased region" description="Low complexity" evidence="1">
    <location>
        <begin position="125"/>
        <end position="162"/>
    </location>
</feature>
<dbReference type="Pfam" id="PF13464">
    <property type="entry name" value="RodZ_C"/>
    <property type="match status" value="1"/>
</dbReference>
<dbReference type="OrthoDB" id="5243487at2"/>
<gene>
    <name evidence="4" type="ORF">FHX37_0906</name>
</gene>
<keyword evidence="5" id="KW-1185">Reference proteome</keyword>
<feature type="region of interest" description="Disordered" evidence="1">
    <location>
        <begin position="87"/>
        <end position="205"/>
    </location>
</feature>
<feature type="compositionally biased region" description="Basic and acidic residues" evidence="1">
    <location>
        <begin position="235"/>
        <end position="253"/>
    </location>
</feature>
<evidence type="ECO:0000313" key="5">
    <source>
        <dbReference type="Proteomes" id="UP000317422"/>
    </source>
</evidence>
<evidence type="ECO:0000256" key="2">
    <source>
        <dbReference type="SAM" id="Phobius"/>
    </source>
</evidence>
<protein>
    <submittedName>
        <fullName evidence="4">Cytoskeletal protein RodZ</fullName>
    </submittedName>
</protein>
<keyword evidence="2" id="KW-0472">Membrane</keyword>
<feature type="region of interest" description="Disordered" evidence="1">
    <location>
        <begin position="344"/>
        <end position="375"/>
    </location>
</feature>
<feature type="compositionally biased region" description="Basic and acidic residues" evidence="1">
    <location>
        <begin position="281"/>
        <end position="297"/>
    </location>
</feature>
<organism evidence="4 5">
    <name type="scientific">Haloactinospora alba</name>
    <dbReference type="NCBI Taxonomy" id="405555"/>
    <lineage>
        <taxon>Bacteria</taxon>
        <taxon>Bacillati</taxon>
        <taxon>Actinomycetota</taxon>
        <taxon>Actinomycetes</taxon>
        <taxon>Streptosporangiales</taxon>
        <taxon>Nocardiopsidaceae</taxon>
        <taxon>Haloactinospora</taxon>
    </lineage>
</organism>
<dbReference type="InterPro" id="IPR010982">
    <property type="entry name" value="Lambda_DNA-bd_dom_sf"/>
</dbReference>
<dbReference type="PANTHER" id="PTHR34475:SF1">
    <property type="entry name" value="CYTOSKELETON PROTEIN RODZ"/>
    <property type="match status" value="1"/>
</dbReference>
<proteinExistence type="predicted"/>
<feature type="compositionally biased region" description="Basic and acidic residues" evidence="1">
    <location>
        <begin position="319"/>
        <end position="330"/>
    </location>
</feature>
<dbReference type="InterPro" id="IPR050400">
    <property type="entry name" value="Bact_Cytoskel_RodZ"/>
</dbReference>
<accession>A0A543NGN8</accession>
<dbReference type="Proteomes" id="UP000317422">
    <property type="component" value="Unassembled WGS sequence"/>
</dbReference>
<dbReference type="GO" id="GO:0003677">
    <property type="term" value="F:DNA binding"/>
    <property type="evidence" value="ECO:0007669"/>
    <property type="project" value="InterPro"/>
</dbReference>
<dbReference type="AlphaFoldDB" id="A0A543NGN8"/>
<sequence length="375" mass="40303">MTTIGQTLTAIRERAGYTLAGLSARTCIRESVLQAMERDKFVFCGGDFYAKGHIKSVCKELNVDPQPLLEHFDREYASRALGTMLPAEPVMAGTRRARSGRDVSSDDPPATEGVSKQSGTERGEPAVSSAPPEDAVPAPADTQESQDPQESQESQDPQDSQEGATEADQEPQAAQEPQAERESADSATEAAVPPQQRRGVTSPRRRVWPFFVTVALVAAAAVSALQAWPEGGNAEEGKVPRTAPVKEKEERGRPAATGADSSPVRSVTDRVMQRGGLLPRETVREPDGVTVELRAEEDSTVEVTGGNGRTLYSGDLEEGESREWTGSEEIRLRLDDPDALRMRVDGEEKDLGDSDEGTQRLTVGTEGIEGSDSGN</sequence>